<keyword evidence="3" id="KW-0804">Transcription</keyword>
<gene>
    <name evidence="5" type="ORF">ACFPN2_26135</name>
</gene>
<keyword evidence="6" id="KW-1185">Reference proteome</keyword>
<dbReference type="PROSITE" id="PS01124">
    <property type="entry name" value="HTH_ARAC_FAMILY_2"/>
    <property type="match status" value="1"/>
</dbReference>
<evidence type="ECO:0000256" key="2">
    <source>
        <dbReference type="ARBA" id="ARBA00023125"/>
    </source>
</evidence>
<evidence type="ECO:0000259" key="4">
    <source>
        <dbReference type="PROSITE" id="PS01124"/>
    </source>
</evidence>
<sequence length="347" mass="39109">MMPELQGAPAIVAASALRGFPELVRELGGDPDALLREAQIDVDALTTRDAVIEYRSLLRVMQSAADSLSCPDFGLQLAALQGGNKAIGPIGVVMKNSKTLGQAIGYCAKHIHAYSLATRVRFEPDRERHLLLLRLEILLQEPEERSQAIEHAFMLACLNIREITAGVARVRKILFRHAQQSTRLNYQSRFGCQVLFGQRVDGLVLTEQDLLRPVVDPDDRVYEMATSFIETRYPKTQAPLLSQVRHRVLQGLDSKNCTCERIAAELCVHPRTLQRRLRAAGTSFEDIKDAVRRDVALRYLQRDDMLFKHVAEKLGYSDPSIFSRSCFRWFSTTPSKLRSQLKSQLHG</sequence>
<dbReference type="Pfam" id="PF12833">
    <property type="entry name" value="HTH_18"/>
    <property type="match status" value="1"/>
</dbReference>
<dbReference type="Pfam" id="PF12625">
    <property type="entry name" value="Arabinose_bd"/>
    <property type="match status" value="1"/>
</dbReference>
<proteinExistence type="predicted"/>
<accession>A0ABV8SZJ7</accession>
<dbReference type="InterPro" id="IPR018060">
    <property type="entry name" value="HTH_AraC"/>
</dbReference>
<dbReference type="EMBL" id="JBHSDU010000014">
    <property type="protein sequence ID" value="MFC4312590.1"/>
    <property type="molecule type" value="Genomic_DNA"/>
</dbReference>
<organism evidence="5 6">
    <name type="scientific">Steroidobacter flavus</name>
    <dbReference type="NCBI Taxonomy" id="1842136"/>
    <lineage>
        <taxon>Bacteria</taxon>
        <taxon>Pseudomonadati</taxon>
        <taxon>Pseudomonadota</taxon>
        <taxon>Gammaproteobacteria</taxon>
        <taxon>Steroidobacterales</taxon>
        <taxon>Steroidobacteraceae</taxon>
        <taxon>Steroidobacter</taxon>
    </lineage>
</organism>
<dbReference type="Gene3D" id="1.10.10.60">
    <property type="entry name" value="Homeodomain-like"/>
    <property type="match status" value="1"/>
</dbReference>
<feature type="domain" description="HTH araC/xylS-type" evidence="4">
    <location>
        <begin position="242"/>
        <end position="340"/>
    </location>
</feature>
<dbReference type="PANTHER" id="PTHR47894">
    <property type="entry name" value="HTH-TYPE TRANSCRIPTIONAL REGULATOR GADX"/>
    <property type="match status" value="1"/>
</dbReference>
<comment type="caution">
    <text evidence="5">The sequence shown here is derived from an EMBL/GenBank/DDBJ whole genome shotgun (WGS) entry which is preliminary data.</text>
</comment>
<dbReference type="InterPro" id="IPR032687">
    <property type="entry name" value="AraC-type_N"/>
</dbReference>
<dbReference type="RefSeq" id="WP_380602119.1">
    <property type="nucleotide sequence ID" value="NZ_JBHSDU010000014.1"/>
</dbReference>
<keyword evidence="1" id="KW-0805">Transcription regulation</keyword>
<dbReference type="InterPro" id="IPR009057">
    <property type="entry name" value="Homeodomain-like_sf"/>
</dbReference>
<keyword evidence="2" id="KW-0238">DNA-binding</keyword>
<dbReference type="SMART" id="SM00342">
    <property type="entry name" value="HTH_ARAC"/>
    <property type="match status" value="1"/>
</dbReference>
<dbReference type="Proteomes" id="UP001595904">
    <property type="component" value="Unassembled WGS sequence"/>
</dbReference>
<dbReference type="SUPFAM" id="SSF46689">
    <property type="entry name" value="Homeodomain-like"/>
    <property type="match status" value="1"/>
</dbReference>
<evidence type="ECO:0000256" key="3">
    <source>
        <dbReference type="ARBA" id="ARBA00023163"/>
    </source>
</evidence>
<dbReference type="PANTHER" id="PTHR47894:SF4">
    <property type="entry name" value="HTH-TYPE TRANSCRIPTIONAL REGULATOR GADX"/>
    <property type="match status" value="1"/>
</dbReference>
<evidence type="ECO:0000313" key="6">
    <source>
        <dbReference type="Proteomes" id="UP001595904"/>
    </source>
</evidence>
<evidence type="ECO:0000256" key="1">
    <source>
        <dbReference type="ARBA" id="ARBA00023015"/>
    </source>
</evidence>
<protein>
    <submittedName>
        <fullName evidence="5">AraC family transcriptional regulator ligand-binding domain-containing protein</fullName>
    </submittedName>
</protein>
<evidence type="ECO:0000313" key="5">
    <source>
        <dbReference type="EMBL" id="MFC4312590.1"/>
    </source>
</evidence>
<reference evidence="6" key="1">
    <citation type="journal article" date="2019" name="Int. J. Syst. Evol. Microbiol.">
        <title>The Global Catalogue of Microorganisms (GCM) 10K type strain sequencing project: providing services to taxonomists for standard genome sequencing and annotation.</title>
        <authorList>
            <consortium name="The Broad Institute Genomics Platform"/>
            <consortium name="The Broad Institute Genome Sequencing Center for Infectious Disease"/>
            <person name="Wu L."/>
            <person name="Ma J."/>
        </authorList>
    </citation>
    <scope>NUCLEOTIDE SEQUENCE [LARGE SCALE GENOMIC DNA]</scope>
    <source>
        <strain evidence="6">CGMCC 1.10759</strain>
    </source>
</reference>
<name>A0ABV8SZJ7_9GAMM</name>